<reference evidence="1 2" key="1">
    <citation type="journal article" date="2019" name="ISME J.">
        <title>Genome analyses of uncultured TG2/ZB3 bacteria in 'Margulisbacteria' specifically attached to ectosymbiotic spirochetes of protists in the termite gut.</title>
        <authorList>
            <person name="Utami Y.D."/>
            <person name="Kuwahara H."/>
            <person name="Igai K."/>
            <person name="Murakami T."/>
            <person name="Sugaya K."/>
            <person name="Morikawa T."/>
            <person name="Nagura Y."/>
            <person name="Yuki M."/>
            <person name="Deevong P."/>
            <person name="Inoue T."/>
            <person name="Kihara K."/>
            <person name="Lo N."/>
            <person name="Yamada A."/>
            <person name="Ohkuma M."/>
            <person name="Hongoh Y."/>
        </authorList>
    </citation>
    <scope>NUCLEOTIDE SEQUENCE [LARGE SCALE GENOMIC DNA]</scope>
    <source>
        <strain evidence="1">NkOx7-01</strain>
    </source>
</reference>
<proteinExistence type="predicted"/>
<dbReference type="AlphaFoldDB" id="A0A388T971"/>
<keyword evidence="2" id="KW-1185">Reference proteome</keyword>
<organism evidence="1 2">
    <name type="scientific">Termititenax aidoneus</name>
    <dbReference type="NCBI Taxonomy" id="2218524"/>
    <lineage>
        <taxon>Bacteria</taxon>
        <taxon>Bacillati</taxon>
        <taxon>Candidatus Margulisiibacteriota</taxon>
        <taxon>Candidatus Termititenacia</taxon>
        <taxon>Candidatus Termititenacales</taxon>
        <taxon>Candidatus Termititenacaceae</taxon>
        <taxon>Candidatus Termititenax</taxon>
    </lineage>
</organism>
<accession>A0A388T971</accession>
<evidence type="ECO:0000313" key="1">
    <source>
        <dbReference type="EMBL" id="GBR73070.1"/>
    </source>
</evidence>
<evidence type="ECO:0000313" key="2">
    <source>
        <dbReference type="Proteomes" id="UP000269352"/>
    </source>
</evidence>
<comment type="caution">
    <text evidence="1">The sequence shown here is derived from an EMBL/GenBank/DDBJ whole genome shotgun (WGS) entry which is preliminary data.</text>
</comment>
<sequence>MSAPLREERQTSAGSARSQTGRENVVYYWDPEELVAQQLENELRLRYSENTQIVLDNIEQNIQYTRNKAAAWFYLAGAYERLRLPDKAVEIYNALLNNFNNRKVVVCALSAPRLNSGNWPLYAVSIWEEAALRLYLLTGEALYLELLRDSAAVFGPEISGETSYTGGFLYADLAADNSARPAARISSYAYYTRLFAAQEYAQSFIAYVRAQGLPGYKELDYLDKAEEPLMPADSARIRAAESTALTLAALHKTDDGAYLYTFLYNDVGLKIDLKAEGRAFYIKRVYQ</sequence>
<dbReference type="Proteomes" id="UP000269352">
    <property type="component" value="Unassembled WGS sequence"/>
</dbReference>
<protein>
    <submittedName>
        <fullName evidence="1">Uncharacterized protein</fullName>
    </submittedName>
</protein>
<name>A0A388T971_TERA1</name>
<gene>
    <name evidence="1" type="ORF">NO1_0519</name>
</gene>
<dbReference type="EMBL" id="BGZN01000006">
    <property type="protein sequence ID" value="GBR73070.1"/>
    <property type="molecule type" value="Genomic_DNA"/>
</dbReference>